<dbReference type="Proteomes" id="UP001527925">
    <property type="component" value="Unassembled WGS sequence"/>
</dbReference>
<comment type="subcellular location">
    <subcellularLocation>
        <location evidence="1">Mitochondrion membrane</location>
        <topology evidence="1">Multi-pass membrane protein</topology>
    </subcellularLocation>
</comment>
<protein>
    <recommendedName>
        <fullName evidence="11">Iron-sulfur clusters transporter ATM1, mitochondrial</fullName>
    </recommendedName>
    <alternativeName>
        <fullName evidence="12">Iron-sulfur clusters transporter atm1, mitochondrial</fullName>
    </alternativeName>
</protein>
<dbReference type="PROSITE" id="PS50893">
    <property type="entry name" value="ABC_TRANSPORTER_2"/>
    <property type="match status" value="1"/>
</dbReference>
<organism evidence="17 18">
    <name type="scientific">Polyrhizophydium stewartii</name>
    <dbReference type="NCBI Taxonomy" id="2732419"/>
    <lineage>
        <taxon>Eukaryota</taxon>
        <taxon>Fungi</taxon>
        <taxon>Fungi incertae sedis</taxon>
        <taxon>Chytridiomycota</taxon>
        <taxon>Chytridiomycota incertae sedis</taxon>
        <taxon>Chytridiomycetes</taxon>
        <taxon>Rhizophydiales</taxon>
        <taxon>Rhizophydiales incertae sedis</taxon>
        <taxon>Polyrhizophydium</taxon>
    </lineage>
</organism>
<dbReference type="PROSITE" id="PS50929">
    <property type="entry name" value="ABC_TM1F"/>
    <property type="match status" value="1"/>
</dbReference>
<dbReference type="Pfam" id="PF00664">
    <property type="entry name" value="ABC_membrane"/>
    <property type="match status" value="1"/>
</dbReference>
<keyword evidence="6" id="KW-0067">ATP-binding</keyword>
<feature type="transmembrane region" description="Helical" evidence="14">
    <location>
        <begin position="311"/>
        <end position="333"/>
    </location>
</feature>
<evidence type="ECO:0000313" key="18">
    <source>
        <dbReference type="Proteomes" id="UP001527925"/>
    </source>
</evidence>
<dbReference type="Pfam" id="PF00005">
    <property type="entry name" value="ABC_tran"/>
    <property type="match status" value="1"/>
</dbReference>
<evidence type="ECO:0000259" key="15">
    <source>
        <dbReference type="PROSITE" id="PS50893"/>
    </source>
</evidence>
<proteinExistence type="inferred from homology"/>
<feature type="transmembrane region" description="Helical" evidence="14">
    <location>
        <begin position="113"/>
        <end position="130"/>
    </location>
</feature>
<dbReference type="SUPFAM" id="SSF90123">
    <property type="entry name" value="ABC transporter transmembrane region"/>
    <property type="match status" value="1"/>
</dbReference>
<evidence type="ECO:0000256" key="8">
    <source>
        <dbReference type="ARBA" id="ARBA00022989"/>
    </source>
</evidence>
<evidence type="ECO:0000256" key="4">
    <source>
        <dbReference type="ARBA" id="ARBA00022692"/>
    </source>
</evidence>
<keyword evidence="9 14" id="KW-0472">Membrane</keyword>
<dbReference type="InterPro" id="IPR017871">
    <property type="entry name" value="ABC_transporter-like_CS"/>
</dbReference>
<sequence>MRPFAATPSTRHDRGGGPDANAANVLKPSTPAVAQGLPKDEPGTSWRSDVAIVREMLKYLWPRDDWRVKARVVTAVTLLVGGKLLNVSVPLFFKETVDVLNTYVPVAGAEPTVLGVAGSVLIGYGAARLGSALMQEARNAVFGSVAQRAIRSAAREIFVHLQQLDLSFHLSRQTGGLVRAIDRGTKGINQILTSVVFHMVPTVFEISIVCGMLTYSYGPAYAGVTVVTMATYAAFTFITTAWRMKFRKQMNQADNAAAATATDSLLNYEAVKHFNNERFEMRNYDKSLEKYERAAIHTATSLAFLNAGQNAIFSVALTTMMWMASQGILEGALTVGDLVLINGLVFQLSMPLNFLGTVYRETRQSLMDMDVMFRLLRIESKIQDAKTTAPPSDLVLTRGGEIVFDNVKFGYTPDRPILNGISFTIGAGKRVAFVGLSGCGKSTILRLLFRFYDPESGAIAIDGQDLRAVKLDSLRRQLGVVPQDTILFNQTIFYNIAYGRPDATPEEVHAAARRAALHDVIVGRFPEGYQTRVGERGLMISGGEKQRVQLARLFLKDPPIMMFDEATSALDQATETAIMQTTREFLSSDPKSGTAARTRTAVFIAHRLRTVADCDEIFVLDQGRVVEHGDHITLLRAGGLYARMWHAQQHGEDIEPRASTAPAIH</sequence>
<evidence type="ECO:0000256" key="9">
    <source>
        <dbReference type="ARBA" id="ARBA00023136"/>
    </source>
</evidence>
<feature type="region of interest" description="Disordered" evidence="13">
    <location>
        <begin position="1"/>
        <end position="42"/>
    </location>
</feature>
<feature type="domain" description="ABC transmembrane type-1" evidence="16">
    <location>
        <begin position="73"/>
        <end position="364"/>
    </location>
</feature>
<dbReference type="PROSITE" id="PS00211">
    <property type="entry name" value="ABC_TRANSPORTER_1"/>
    <property type="match status" value="1"/>
</dbReference>
<evidence type="ECO:0000256" key="6">
    <source>
        <dbReference type="ARBA" id="ARBA00022840"/>
    </source>
</evidence>
<evidence type="ECO:0000256" key="1">
    <source>
        <dbReference type="ARBA" id="ARBA00004225"/>
    </source>
</evidence>
<dbReference type="InterPro" id="IPR011527">
    <property type="entry name" value="ABC1_TM_dom"/>
</dbReference>
<evidence type="ECO:0000256" key="3">
    <source>
        <dbReference type="ARBA" id="ARBA00022448"/>
    </source>
</evidence>
<evidence type="ECO:0000256" key="13">
    <source>
        <dbReference type="SAM" id="MobiDB-lite"/>
    </source>
</evidence>
<comment type="subunit">
    <text evidence="2">Homodimer.</text>
</comment>
<dbReference type="SUPFAM" id="SSF52540">
    <property type="entry name" value="P-loop containing nucleoside triphosphate hydrolases"/>
    <property type="match status" value="1"/>
</dbReference>
<evidence type="ECO:0000256" key="10">
    <source>
        <dbReference type="ARBA" id="ARBA00024363"/>
    </source>
</evidence>
<dbReference type="InterPro" id="IPR027417">
    <property type="entry name" value="P-loop_NTPase"/>
</dbReference>
<dbReference type="PANTHER" id="PTHR24221">
    <property type="entry name" value="ATP-BINDING CASSETTE SUB-FAMILY B"/>
    <property type="match status" value="1"/>
</dbReference>
<reference evidence="17 18" key="1">
    <citation type="submission" date="2023-09" db="EMBL/GenBank/DDBJ databases">
        <title>Pangenome analysis of Batrachochytrium dendrobatidis and related Chytrids.</title>
        <authorList>
            <person name="Yacoub M.N."/>
            <person name="Stajich J.E."/>
            <person name="James T.Y."/>
        </authorList>
    </citation>
    <scope>NUCLEOTIDE SEQUENCE [LARGE SCALE GENOMIC DNA]</scope>
    <source>
        <strain evidence="17 18">JEL0888</strain>
    </source>
</reference>
<evidence type="ECO:0000256" key="11">
    <source>
        <dbReference type="ARBA" id="ARBA00039906"/>
    </source>
</evidence>
<keyword evidence="7" id="KW-1278">Translocase</keyword>
<accession>A0ABR4MYZ9</accession>
<keyword evidence="5" id="KW-0547">Nucleotide-binding</keyword>
<feature type="transmembrane region" description="Helical" evidence="14">
    <location>
        <begin position="72"/>
        <end position="93"/>
    </location>
</feature>
<comment type="caution">
    <text evidence="17">The sequence shown here is derived from an EMBL/GenBank/DDBJ whole genome shotgun (WGS) entry which is preliminary data.</text>
</comment>
<dbReference type="CDD" id="cd18582">
    <property type="entry name" value="ABC_6TM_ATM1_ABCB7"/>
    <property type="match status" value="1"/>
</dbReference>
<keyword evidence="4 14" id="KW-0812">Transmembrane</keyword>
<dbReference type="EMBL" id="JADGIZ020000063">
    <property type="protein sequence ID" value="KAL2912518.1"/>
    <property type="molecule type" value="Genomic_DNA"/>
</dbReference>
<name>A0ABR4MYZ9_9FUNG</name>
<feature type="transmembrane region" description="Helical" evidence="14">
    <location>
        <begin position="191"/>
        <end position="215"/>
    </location>
</feature>
<keyword evidence="8 14" id="KW-1133">Transmembrane helix</keyword>
<feature type="transmembrane region" description="Helical" evidence="14">
    <location>
        <begin position="221"/>
        <end position="242"/>
    </location>
</feature>
<dbReference type="InterPro" id="IPR003439">
    <property type="entry name" value="ABC_transporter-like_ATP-bd"/>
</dbReference>
<dbReference type="InterPro" id="IPR003593">
    <property type="entry name" value="AAA+_ATPase"/>
</dbReference>
<keyword evidence="3" id="KW-0813">Transport</keyword>
<comment type="similarity">
    <text evidence="10">Belongs to the ABC transporter superfamily. ABCB family. Heavy Metal importer (TC 3.A.1.210) subfamily.</text>
</comment>
<evidence type="ECO:0000256" key="7">
    <source>
        <dbReference type="ARBA" id="ARBA00022967"/>
    </source>
</evidence>
<evidence type="ECO:0000256" key="2">
    <source>
        <dbReference type="ARBA" id="ARBA00011738"/>
    </source>
</evidence>
<dbReference type="PANTHER" id="PTHR24221:SF402">
    <property type="entry name" value="IRON-SULFUR CLUSTERS TRANSPORTER ABCB7, MITOCHONDRIAL"/>
    <property type="match status" value="1"/>
</dbReference>
<gene>
    <name evidence="17" type="primary">ATM1</name>
    <name evidence="17" type="ORF">HK105_208007</name>
</gene>
<evidence type="ECO:0000256" key="12">
    <source>
        <dbReference type="ARBA" id="ARBA00040792"/>
    </source>
</evidence>
<dbReference type="SMART" id="SM00382">
    <property type="entry name" value="AAA"/>
    <property type="match status" value="1"/>
</dbReference>
<keyword evidence="18" id="KW-1185">Reference proteome</keyword>
<feature type="domain" description="ABC transporter" evidence="15">
    <location>
        <begin position="402"/>
        <end position="647"/>
    </location>
</feature>
<evidence type="ECO:0000256" key="14">
    <source>
        <dbReference type="SAM" id="Phobius"/>
    </source>
</evidence>
<dbReference type="InterPro" id="IPR036640">
    <property type="entry name" value="ABC1_TM_sf"/>
</dbReference>
<evidence type="ECO:0000259" key="16">
    <source>
        <dbReference type="PROSITE" id="PS50929"/>
    </source>
</evidence>
<dbReference type="Gene3D" id="3.40.50.300">
    <property type="entry name" value="P-loop containing nucleotide triphosphate hydrolases"/>
    <property type="match status" value="1"/>
</dbReference>
<dbReference type="InterPro" id="IPR039421">
    <property type="entry name" value="Type_1_exporter"/>
</dbReference>
<evidence type="ECO:0000256" key="5">
    <source>
        <dbReference type="ARBA" id="ARBA00022741"/>
    </source>
</evidence>
<dbReference type="Gene3D" id="1.20.1560.10">
    <property type="entry name" value="ABC transporter type 1, transmembrane domain"/>
    <property type="match status" value="1"/>
</dbReference>
<evidence type="ECO:0000313" key="17">
    <source>
        <dbReference type="EMBL" id="KAL2912518.1"/>
    </source>
</evidence>